<dbReference type="RefSeq" id="WP_126472090.1">
    <property type="nucleotide sequence ID" value="NZ_RXOE01000005.1"/>
</dbReference>
<sequence length="138" mass="14990">MPTIAFTAPATVFDFRRSDDGEVVEDLGLLQTLDGLAYTDEEFSDYLADDDRTRGLAALGVTGGDLTFHFSGTGLEARTIYSTPRALNAVELGALCEYTIGQWSDGIGSNFFQERLAEGLAPQVLLPDSRMVRAEQFA</sequence>
<accession>A0A3S0JU64</accession>
<evidence type="ECO:0000313" key="2">
    <source>
        <dbReference type="Proteomes" id="UP000267418"/>
    </source>
</evidence>
<dbReference type="OrthoDB" id="9156938at2"/>
<dbReference type="EMBL" id="RXOE01000005">
    <property type="protein sequence ID" value="RTQ32808.1"/>
    <property type="molecule type" value="Genomic_DNA"/>
</dbReference>
<organism evidence="1 2">
    <name type="scientific">Variovorax gossypii</name>
    <dbReference type="NCBI Taxonomy" id="1679495"/>
    <lineage>
        <taxon>Bacteria</taxon>
        <taxon>Pseudomonadati</taxon>
        <taxon>Pseudomonadota</taxon>
        <taxon>Betaproteobacteria</taxon>
        <taxon>Burkholderiales</taxon>
        <taxon>Comamonadaceae</taxon>
        <taxon>Variovorax</taxon>
    </lineage>
</organism>
<comment type="caution">
    <text evidence="1">The sequence shown here is derived from an EMBL/GenBank/DDBJ whole genome shotgun (WGS) entry which is preliminary data.</text>
</comment>
<reference evidence="1 2" key="1">
    <citation type="submission" date="2018-12" db="EMBL/GenBank/DDBJ databases">
        <title>The genome of Variovorax gossypii DSM 100435.</title>
        <authorList>
            <person name="Gao J."/>
            <person name="Sun J."/>
        </authorList>
    </citation>
    <scope>NUCLEOTIDE SEQUENCE [LARGE SCALE GENOMIC DNA]</scope>
    <source>
        <strain evidence="1 2">DSM 100435</strain>
    </source>
</reference>
<gene>
    <name evidence="1" type="ORF">EJP69_19000</name>
</gene>
<protein>
    <submittedName>
        <fullName evidence="1">Uncharacterized protein</fullName>
    </submittedName>
</protein>
<dbReference type="AlphaFoldDB" id="A0A3S0JU64"/>
<name>A0A3S0JU64_9BURK</name>
<keyword evidence="2" id="KW-1185">Reference proteome</keyword>
<dbReference type="Proteomes" id="UP000267418">
    <property type="component" value="Unassembled WGS sequence"/>
</dbReference>
<evidence type="ECO:0000313" key="1">
    <source>
        <dbReference type="EMBL" id="RTQ32808.1"/>
    </source>
</evidence>
<proteinExistence type="predicted"/>